<name>A0A0L0MJ66_9MOLU</name>
<evidence type="ECO:0000256" key="5">
    <source>
        <dbReference type="ARBA" id="ARBA00008378"/>
    </source>
</evidence>
<feature type="binding site" evidence="12">
    <location>
        <position position="186"/>
    </location>
    <ligand>
        <name>a divalent metal cation</name>
        <dbReference type="ChEBI" id="CHEBI:60240"/>
    </ligand>
</feature>
<dbReference type="RefSeq" id="WP_050337086.1">
    <property type="nucleotide sequence ID" value="NZ_JPSQ01000014.1"/>
</dbReference>
<dbReference type="InterPro" id="IPR036397">
    <property type="entry name" value="RNaseH_sf"/>
</dbReference>
<dbReference type="Gene3D" id="3.30.310.10">
    <property type="entry name" value="TATA-Binding Protein"/>
    <property type="match status" value="1"/>
</dbReference>
<dbReference type="InterPro" id="IPR024567">
    <property type="entry name" value="RNase_HII/HIII_dom"/>
</dbReference>
<feature type="domain" description="RNase H type-2" evidence="14">
    <location>
        <begin position="78"/>
        <end position="246"/>
    </location>
</feature>
<feature type="non-terminal residue" evidence="15">
    <location>
        <position position="246"/>
    </location>
</feature>
<dbReference type="Pfam" id="PF01351">
    <property type="entry name" value="RNase_HII"/>
    <property type="match status" value="1"/>
</dbReference>
<dbReference type="GO" id="GO:0005737">
    <property type="term" value="C:cytoplasm"/>
    <property type="evidence" value="ECO:0007669"/>
    <property type="project" value="UniProtKB-SubCell"/>
</dbReference>
<protein>
    <recommendedName>
        <fullName evidence="13">Ribonuclease</fullName>
        <ecNumber evidence="13">3.1.26.4</ecNumber>
    </recommendedName>
</protein>
<dbReference type="Proteomes" id="UP000037086">
    <property type="component" value="Unassembled WGS sequence"/>
</dbReference>
<dbReference type="GO" id="GO:0004523">
    <property type="term" value="F:RNA-DNA hybrid ribonuclease activity"/>
    <property type="evidence" value="ECO:0007669"/>
    <property type="project" value="UniProtKB-UniRule"/>
</dbReference>
<sequence length="246" mass="29168">MNDFYTLKLNLSQMQILRKYYKETLIQFKLFNIFFIAKKKQCRITCFRNGTCLIQGKDSTKETLYIKKLLPNFDFHNQNNIGCDEVGTGDFFGPIVVCCVFLSPADRIFLQQIGVKDSKKLSSKNIYRIAHLTMKKIPYCYRILSPQEYNYLIKNNNLNKIKALLHNEIILKLLKQIKKPTIVVLDQFVYPYKYFEYLKNVYPVHKDINFQIRAEQKYLSVSLASIIARYLFLEEMKKLSQKMNFV</sequence>
<comment type="cofactor">
    <cofactor evidence="2">
        <name>Mg(2+)</name>
        <dbReference type="ChEBI" id="CHEBI:18420"/>
    </cofactor>
</comment>
<dbReference type="CDD" id="cd06590">
    <property type="entry name" value="RNase_HII_bacteria_HIII_like"/>
    <property type="match status" value="1"/>
</dbReference>
<keyword evidence="6" id="KW-0963">Cytoplasm</keyword>
<keyword evidence="10 12" id="KW-0378">Hydrolase</keyword>
<reference evidence="15 16" key="1">
    <citation type="journal article" date="2015" name="BMC Microbiol.">
        <title>'Candidatus Phytoplasma phoenicium' associated with almond witches'-broom disease: from draft genome to genetic diversity among strain populations.</title>
        <authorList>
            <person name="Quaglino F."/>
            <person name="Kube M."/>
            <person name="Jawhari M."/>
            <person name="Abou-Jawdah Y."/>
            <person name="Siewert C."/>
            <person name="Choueiri E."/>
            <person name="Sobh H."/>
            <person name="Casati P."/>
            <person name="Tedeschi R."/>
            <person name="Molino Lova M."/>
            <person name="Alma A."/>
            <person name="Bianco P.A."/>
        </authorList>
    </citation>
    <scope>NUCLEOTIDE SEQUENCE [LARGE SCALE GENOMIC DNA]</scope>
    <source>
        <strain evidence="15 16">SA213</strain>
    </source>
</reference>
<evidence type="ECO:0000256" key="12">
    <source>
        <dbReference type="PROSITE-ProRule" id="PRU01319"/>
    </source>
</evidence>
<gene>
    <name evidence="15" type="primary">rnhB</name>
    <name evidence="15" type="ORF">AlmWB_01140</name>
</gene>
<dbReference type="EC" id="3.1.26.4" evidence="13"/>
<organism evidence="15 16">
    <name type="scientific">Candidatus Phytoplasma phoenicium</name>
    <dbReference type="NCBI Taxonomy" id="198422"/>
    <lineage>
        <taxon>Bacteria</taxon>
        <taxon>Bacillati</taxon>
        <taxon>Mycoplasmatota</taxon>
        <taxon>Mollicutes</taxon>
        <taxon>Acholeplasmatales</taxon>
        <taxon>Acholeplasmataceae</taxon>
        <taxon>Candidatus Phytoplasma</taxon>
        <taxon>16SrIX (Pigeon pea witches'-broom group)</taxon>
    </lineage>
</organism>
<evidence type="ECO:0000256" key="11">
    <source>
        <dbReference type="ARBA" id="ARBA00022842"/>
    </source>
</evidence>
<dbReference type="EMBL" id="JPSQ01000014">
    <property type="protein sequence ID" value="KND62687.1"/>
    <property type="molecule type" value="Genomic_DNA"/>
</dbReference>
<dbReference type="PANTHER" id="PTHR10954:SF23">
    <property type="entry name" value="RIBONUCLEASE"/>
    <property type="match status" value="1"/>
</dbReference>
<evidence type="ECO:0000259" key="14">
    <source>
        <dbReference type="PROSITE" id="PS51975"/>
    </source>
</evidence>
<comment type="catalytic activity">
    <reaction evidence="1 12 13">
        <text>Endonucleolytic cleavage to 5'-phosphomonoester.</text>
        <dbReference type="EC" id="3.1.26.4"/>
    </reaction>
</comment>
<evidence type="ECO:0000256" key="9">
    <source>
        <dbReference type="ARBA" id="ARBA00022759"/>
    </source>
</evidence>
<evidence type="ECO:0000256" key="7">
    <source>
        <dbReference type="ARBA" id="ARBA00022722"/>
    </source>
</evidence>
<dbReference type="NCBIfam" id="TIGR00716">
    <property type="entry name" value="rnhC"/>
    <property type="match status" value="1"/>
</dbReference>
<keyword evidence="16" id="KW-1185">Reference proteome</keyword>
<dbReference type="GO" id="GO:0043137">
    <property type="term" value="P:DNA replication, removal of RNA primer"/>
    <property type="evidence" value="ECO:0007669"/>
    <property type="project" value="TreeGrafter"/>
</dbReference>
<dbReference type="GO" id="GO:0032299">
    <property type="term" value="C:ribonuclease H2 complex"/>
    <property type="evidence" value="ECO:0007669"/>
    <property type="project" value="TreeGrafter"/>
</dbReference>
<feature type="binding site" evidence="12">
    <location>
        <position position="84"/>
    </location>
    <ligand>
        <name>a divalent metal cation</name>
        <dbReference type="ChEBI" id="CHEBI:60240"/>
    </ligand>
</feature>
<dbReference type="InterPro" id="IPR024568">
    <property type="entry name" value="RNase_HIII_N"/>
</dbReference>
<dbReference type="OrthoDB" id="9777935at2"/>
<dbReference type="SUPFAM" id="SSF53098">
    <property type="entry name" value="Ribonuclease H-like"/>
    <property type="match status" value="1"/>
</dbReference>
<dbReference type="GO" id="GO:0046872">
    <property type="term" value="F:metal ion binding"/>
    <property type="evidence" value="ECO:0007669"/>
    <property type="project" value="UniProtKB-KW"/>
</dbReference>
<comment type="subcellular location">
    <subcellularLocation>
        <location evidence="4">Cytoplasm</location>
    </subcellularLocation>
</comment>
<comment type="caution">
    <text evidence="15">The sequence shown here is derived from an EMBL/GenBank/DDBJ whole genome shotgun (WGS) entry which is preliminary data.</text>
</comment>
<evidence type="ECO:0000256" key="8">
    <source>
        <dbReference type="ARBA" id="ARBA00022723"/>
    </source>
</evidence>
<dbReference type="InterPro" id="IPR001352">
    <property type="entry name" value="RNase_HII/HIII"/>
</dbReference>
<accession>A0A0L0MJ66</accession>
<evidence type="ECO:0000256" key="10">
    <source>
        <dbReference type="ARBA" id="ARBA00022801"/>
    </source>
</evidence>
<dbReference type="PANTHER" id="PTHR10954">
    <property type="entry name" value="RIBONUCLEASE H2 SUBUNIT A"/>
    <property type="match status" value="1"/>
</dbReference>
<dbReference type="PROSITE" id="PS51975">
    <property type="entry name" value="RNASE_H_2"/>
    <property type="match status" value="1"/>
</dbReference>
<comment type="cofactor">
    <cofactor evidence="12">
        <name>Mn(2+)</name>
        <dbReference type="ChEBI" id="CHEBI:29035"/>
    </cofactor>
    <cofactor evidence="12">
        <name>Mg(2+)</name>
        <dbReference type="ChEBI" id="CHEBI:18420"/>
    </cofactor>
    <text evidence="12">Manganese or magnesium. Binds 1 divalent metal ion per monomer in the absence of substrate. May bind a second metal ion after substrate binding.</text>
</comment>
<evidence type="ECO:0000313" key="16">
    <source>
        <dbReference type="Proteomes" id="UP000037086"/>
    </source>
</evidence>
<keyword evidence="11" id="KW-0460">Magnesium</keyword>
<feature type="binding site" evidence="12">
    <location>
        <position position="85"/>
    </location>
    <ligand>
        <name>a divalent metal cation</name>
        <dbReference type="ChEBI" id="CHEBI:60240"/>
    </ligand>
</feature>
<dbReference type="InterPro" id="IPR012337">
    <property type="entry name" value="RNaseH-like_sf"/>
</dbReference>
<dbReference type="AlphaFoldDB" id="A0A0L0MJ66"/>
<comment type="function">
    <text evidence="3 13">Endonuclease that specifically degrades the RNA of RNA-DNA hybrids.</text>
</comment>
<comment type="similarity">
    <text evidence="5">Belongs to the RNase HII family. RnhC subfamily.</text>
</comment>
<keyword evidence="7 12" id="KW-0540">Nuclease</keyword>
<dbReference type="GO" id="GO:0003723">
    <property type="term" value="F:RNA binding"/>
    <property type="evidence" value="ECO:0007669"/>
    <property type="project" value="UniProtKB-UniRule"/>
</dbReference>
<keyword evidence="8 12" id="KW-0479">Metal-binding</keyword>
<dbReference type="Pfam" id="PF11858">
    <property type="entry name" value="DUF3378"/>
    <property type="match status" value="1"/>
</dbReference>
<evidence type="ECO:0000256" key="3">
    <source>
        <dbReference type="ARBA" id="ARBA00004065"/>
    </source>
</evidence>
<evidence type="ECO:0000256" key="1">
    <source>
        <dbReference type="ARBA" id="ARBA00000077"/>
    </source>
</evidence>
<proteinExistence type="inferred from homology"/>
<evidence type="ECO:0000256" key="4">
    <source>
        <dbReference type="ARBA" id="ARBA00004496"/>
    </source>
</evidence>
<dbReference type="GO" id="GO:0006298">
    <property type="term" value="P:mismatch repair"/>
    <property type="evidence" value="ECO:0007669"/>
    <property type="project" value="TreeGrafter"/>
</dbReference>
<evidence type="ECO:0000256" key="6">
    <source>
        <dbReference type="ARBA" id="ARBA00022490"/>
    </source>
</evidence>
<dbReference type="InterPro" id="IPR012295">
    <property type="entry name" value="TBP_dom_sf"/>
</dbReference>
<evidence type="ECO:0000256" key="2">
    <source>
        <dbReference type="ARBA" id="ARBA00001946"/>
    </source>
</evidence>
<dbReference type="Gene3D" id="3.30.420.10">
    <property type="entry name" value="Ribonuclease H-like superfamily/Ribonuclease H"/>
    <property type="match status" value="1"/>
</dbReference>
<evidence type="ECO:0000313" key="15">
    <source>
        <dbReference type="EMBL" id="KND62687.1"/>
    </source>
</evidence>
<keyword evidence="9 12" id="KW-0255">Endonuclease</keyword>
<evidence type="ECO:0000256" key="13">
    <source>
        <dbReference type="RuleBase" id="RU003515"/>
    </source>
</evidence>
<dbReference type="InterPro" id="IPR004641">
    <property type="entry name" value="RNase_HIII"/>
</dbReference>